<protein>
    <recommendedName>
        <fullName evidence="3">Adhesin domain-containing protein</fullName>
    </recommendedName>
</protein>
<organism evidence="1 2">
    <name type="scientific">Winogradskyella immobilis</name>
    <dbReference type="NCBI Taxonomy" id="2816852"/>
    <lineage>
        <taxon>Bacteria</taxon>
        <taxon>Pseudomonadati</taxon>
        <taxon>Bacteroidota</taxon>
        <taxon>Flavobacteriia</taxon>
        <taxon>Flavobacteriales</taxon>
        <taxon>Flavobacteriaceae</taxon>
        <taxon>Winogradskyella</taxon>
    </lineage>
</organism>
<dbReference type="Proteomes" id="UP000778797">
    <property type="component" value="Unassembled WGS sequence"/>
</dbReference>
<keyword evidence="2" id="KW-1185">Reference proteome</keyword>
<sequence length="317" mass="35370">MKKITTLITILLIVGIGYSQDKEKRIKFNKGTLKICSSSHMKITGYDGDEVIIKSLNSNYQLLRSSLQSLGTTDRVNFNVDTETGTRLLDSTSQNVFGYIVNSRNEKKLEKGLKPLGNKSTDPRDNLYLDIEEKSGELIIRDYKPKGQQIDAWILDQSNKYELLIPNALKLLWNVENCQKTKKNTFFVNSSGNPWQLSNFKGEVEISSSYSSLSLIDVSGPVIVNTLGGDIKVIFDKESPNQLYSLISNDGYIDITIPQSANINVGAIGKRILSDIDFIILNETIVNGTKGMELRLNSGNTRMKIDAGSGNVYLRKK</sequence>
<evidence type="ECO:0000313" key="1">
    <source>
        <dbReference type="EMBL" id="MCC1483154.1"/>
    </source>
</evidence>
<evidence type="ECO:0008006" key="3">
    <source>
        <dbReference type="Google" id="ProtNLM"/>
    </source>
</evidence>
<proteinExistence type="predicted"/>
<dbReference type="EMBL" id="JAFMPT010000001">
    <property type="protein sequence ID" value="MCC1483154.1"/>
    <property type="molecule type" value="Genomic_DNA"/>
</dbReference>
<reference evidence="2" key="1">
    <citation type="submission" date="2021-03" db="EMBL/GenBank/DDBJ databases">
        <title>Genome of Cognatishimia sp. F0-27.</title>
        <authorList>
            <person name="Ping X."/>
        </authorList>
    </citation>
    <scope>NUCLEOTIDE SEQUENCE [LARGE SCALE GENOMIC DNA]</scope>
    <source>
        <strain evidence="2">E313</strain>
    </source>
</reference>
<name>A0ABS8EIW9_9FLAO</name>
<gene>
    <name evidence="1" type="ORF">J1C55_01005</name>
</gene>
<reference evidence="2" key="2">
    <citation type="submission" date="2023-07" db="EMBL/GenBank/DDBJ databases">
        <title>Genome of Winogradskyella sp. E313.</title>
        <authorList>
            <person name="Zhou Y."/>
        </authorList>
    </citation>
    <scope>NUCLEOTIDE SEQUENCE [LARGE SCALE GENOMIC DNA]</scope>
    <source>
        <strain evidence="2">E313</strain>
    </source>
</reference>
<evidence type="ECO:0000313" key="2">
    <source>
        <dbReference type="Proteomes" id="UP000778797"/>
    </source>
</evidence>
<accession>A0ABS8EIW9</accession>
<dbReference type="RefSeq" id="WP_227475573.1">
    <property type="nucleotide sequence ID" value="NZ_JAFMPT010000001.1"/>
</dbReference>
<comment type="caution">
    <text evidence="1">The sequence shown here is derived from an EMBL/GenBank/DDBJ whole genome shotgun (WGS) entry which is preliminary data.</text>
</comment>